<reference evidence="3" key="1">
    <citation type="journal article" date="2019" name="Int. J. Syst. Evol. Microbiol.">
        <title>The Global Catalogue of Microorganisms (GCM) 10K type strain sequencing project: providing services to taxonomists for standard genome sequencing and annotation.</title>
        <authorList>
            <consortium name="The Broad Institute Genomics Platform"/>
            <consortium name="The Broad Institute Genome Sequencing Center for Infectious Disease"/>
            <person name="Wu L."/>
            <person name="Ma J."/>
        </authorList>
    </citation>
    <scope>NUCLEOTIDE SEQUENCE [LARGE SCALE GENOMIC DNA]</scope>
    <source>
        <strain evidence="3">CCUG 52468</strain>
    </source>
</reference>
<evidence type="ECO:0000313" key="2">
    <source>
        <dbReference type="EMBL" id="MFD1165461.1"/>
    </source>
</evidence>
<gene>
    <name evidence="2" type="ORF">ACFQ2C_07580</name>
</gene>
<proteinExistence type="predicted"/>
<name>A0ABW3RJX4_9SPHI</name>
<sequence>MKKIVAICLLLIYSVCSTGASIYMHHCGKSTLFSVLEEAKVSHDSCPMCVDMHKDHDHEDDQTSKSDCEDSHSCQDSQVDLELSSESNQVRSKILFGNIFDFSPAVVLIPWILSSWELIIEDQPQVPIPFKPALFAENHSVYLLNCSFII</sequence>
<accession>A0ABW3RJX4</accession>
<evidence type="ECO:0000256" key="1">
    <source>
        <dbReference type="SAM" id="SignalP"/>
    </source>
</evidence>
<feature type="signal peptide" evidence="1">
    <location>
        <begin position="1"/>
        <end position="20"/>
    </location>
</feature>
<keyword evidence="1" id="KW-0732">Signal</keyword>
<organism evidence="2 3">
    <name type="scientific">Sphingobacterium daejeonense</name>
    <dbReference type="NCBI Taxonomy" id="371142"/>
    <lineage>
        <taxon>Bacteria</taxon>
        <taxon>Pseudomonadati</taxon>
        <taxon>Bacteroidota</taxon>
        <taxon>Sphingobacteriia</taxon>
        <taxon>Sphingobacteriales</taxon>
        <taxon>Sphingobacteriaceae</taxon>
        <taxon>Sphingobacterium</taxon>
    </lineage>
</organism>
<evidence type="ECO:0000313" key="3">
    <source>
        <dbReference type="Proteomes" id="UP001597205"/>
    </source>
</evidence>
<dbReference type="Pfam" id="PF26622">
    <property type="entry name" value="DUF8199"/>
    <property type="match status" value="1"/>
</dbReference>
<protein>
    <submittedName>
        <fullName evidence="2">Uncharacterized protein</fullName>
    </submittedName>
</protein>
<dbReference type="InterPro" id="IPR058512">
    <property type="entry name" value="DUF8199"/>
</dbReference>
<dbReference type="RefSeq" id="WP_380895502.1">
    <property type="nucleotide sequence ID" value="NZ_JBHTKY010000008.1"/>
</dbReference>
<dbReference type="EMBL" id="JBHTKY010000008">
    <property type="protein sequence ID" value="MFD1165461.1"/>
    <property type="molecule type" value="Genomic_DNA"/>
</dbReference>
<dbReference type="Proteomes" id="UP001597205">
    <property type="component" value="Unassembled WGS sequence"/>
</dbReference>
<keyword evidence="3" id="KW-1185">Reference proteome</keyword>
<comment type="caution">
    <text evidence="2">The sequence shown here is derived from an EMBL/GenBank/DDBJ whole genome shotgun (WGS) entry which is preliminary data.</text>
</comment>
<feature type="chain" id="PRO_5046833192" evidence="1">
    <location>
        <begin position="21"/>
        <end position="150"/>
    </location>
</feature>